<sequence length="264" mass="28191">MTETFHLSSEQARTYDEVFVPALFAQWAPQLVSCARIRAGDDVLDVACGTGVVARAVADVVGAGGRVVGVDLNPAMLEVAGARSPDLEWRIGDAEDLPYREGEFAHALCQSALFFFPDPRRAVAEMARVVRRGGTVALQTYAGLDRQPAYGPFVDAVARLAGPEVRVLLGTYWSQGQLAGLCDLLVEAGLEVVETRSSLGTVSFPSADTLVRTEIAATPLVERIDPRAMDAVLVECRAVLAPFVRLDGGVDAPIRALMVAARKP</sequence>
<evidence type="ECO:0000313" key="3">
    <source>
        <dbReference type="Proteomes" id="UP000295198"/>
    </source>
</evidence>
<feature type="domain" description="Methyltransferase type 11" evidence="1">
    <location>
        <begin position="44"/>
        <end position="137"/>
    </location>
</feature>
<name>A0A4Q4ZGG9_9ACTN</name>
<evidence type="ECO:0000259" key="1">
    <source>
        <dbReference type="Pfam" id="PF08241"/>
    </source>
</evidence>
<protein>
    <submittedName>
        <fullName evidence="2">Methyltransferase domain-containing protein</fullName>
    </submittedName>
</protein>
<dbReference type="RefSeq" id="WP_134715336.1">
    <property type="nucleotide sequence ID" value="NZ_SDKM01000007.1"/>
</dbReference>
<accession>A0A4Q4ZGG9</accession>
<evidence type="ECO:0000313" key="2">
    <source>
        <dbReference type="EMBL" id="RYP87233.1"/>
    </source>
</evidence>
<organism evidence="2 3">
    <name type="scientific">Nocardioides guangzhouensis</name>
    <dbReference type="NCBI Taxonomy" id="2497878"/>
    <lineage>
        <taxon>Bacteria</taxon>
        <taxon>Bacillati</taxon>
        <taxon>Actinomycetota</taxon>
        <taxon>Actinomycetes</taxon>
        <taxon>Propionibacteriales</taxon>
        <taxon>Nocardioidaceae</taxon>
        <taxon>Nocardioides</taxon>
    </lineage>
</organism>
<gene>
    <name evidence="2" type="ORF">EKO23_06385</name>
</gene>
<dbReference type="OrthoDB" id="3763870at2"/>
<dbReference type="InterPro" id="IPR029063">
    <property type="entry name" value="SAM-dependent_MTases_sf"/>
</dbReference>
<dbReference type="EMBL" id="SDKM01000007">
    <property type="protein sequence ID" value="RYP87233.1"/>
    <property type="molecule type" value="Genomic_DNA"/>
</dbReference>
<dbReference type="SUPFAM" id="SSF53335">
    <property type="entry name" value="S-adenosyl-L-methionine-dependent methyltransferases"/>
    <property type="match status" value="1"/>
</dbReference>
<dbReference type="InterPro" id="IPR013216">
    <property type="entry name" value="Methyltransf_11"/>
</dbReference>
<dbReference type="GO" id="GO:0008757">
    <property type="term" value="F:S-adenosylmethionine-dependent methyltransferase activity"/>
    <property type="evidence" value="ECO:0007669"/>
    <property type="project" value="InterPro"/>
</dbReference>
<dbReference type="PANTHER" id="PTHR43591">
    <property type="entry name" value="METHYLTRANSFERASE"/>
    <property type="match status" value="1"/>
</dbReference>
<dbReference type="Proteomes" id="UP000295198">
    <property type="component" value="Unassembled WGS sequence"/>
</dbReference>
<proteinExistence type="predicted"/>
<dbReference type="CDD" id="cd02440">
    <property type="entry name" value="AdoMet_MTases"/>
    <property type="match status" value="1"/>
</dbReference>
<reference evidence="2 3" key="1">
    <citation type="submission" date="2019-01" db="EMBL/GenBank/DDBJ databases">
        <title>Nocardioides guangzhouensis sp. nov., an actinobacterium isolated from soil.</title>
        <authorList>
            <person name="Fu Y."/>
            <person name="Cai Y."/>
            <person name="Lin Z."/>
            <person name="Chen P."/>
        </authorList>
    </citation>
    <scope>NUCLEOTIDE SEQUENCE [LARGE SCALE GENOMIC DNA]</scope>
    <source>
        <strain evidence="2 3">130</strain>
    </source>
</reference>
<comment type="caution">
    <text evidence="2">The sequence shown here is derived from an EMBL/GenBank/DDBJ whole genome shotgun (WGS) entry which is preliminary data.</text>
</comment>
<dbReference type="Gene3D" id="3.40.50.150">
    <property type="entry name" value="Vaccinia Virus protein VP39"/>
    <property type="match status" value="1"/>
</dbReference>
<dbReference type="GO" id="GO:0032259">
    <property type="term" value="P:methylation"/>
    <property type="evidence" value="ECO:0007669"/>
    <property type="project" value="UniProtKB-KW"/>
</dbReference>
<dbReference type="AlphaFoldDB" id="A0A4Q4ZGG9"/>
<dbReference type="Pfam" id="PF08241">
    <property type="entry name" value="Methyltransf_11"/>
    <property type="match status" value="1"/>
</dbReference>
<keyword evidence="2" id="KW-0808">Transferase</keyword>
<keyword evidence="2" id="KW-0489">Methyltransferase</keyword>
<keyword evidence="3" id="KW-1185">Reference proteome</keyword>